<dbReference type="PROSITE" id="PS50878">
    <property type="entry name" value="RT_POL"/>
    <property type="match status" value="1"/>
</dbReference>
<dbReference type="AlphaFoldDB" id="A0A6S7KAF2"/>
<organism evidence="1 2">
    <name type="scientific">Paramuricea clavata</name>
    <name type="common">Red gorgonian</name>
    <name type="synonym">Violescent sea-whip</name>
    <dbReference type="NCBI Taxonomy" id="317549"/>
    <lineage>
        <taxon>Eukaryota</taxon>
        <taxon>Metazoa</taxon>
        <taxon>Cnidaria</taxon>
        <taxon>Anthozoa</taxon>
        <taxon>Octocorallia</taxon>
        <taxon>Malacalcyonacea</taxon>
        <taxon>Plexauridae</taxon>
        <taxon>Paramuricea</taxon>
    </lineage>
</organism>
<feature type="non-terminal residue" evidence="1">
    <location>
        <position position="66"/>
    </location>
</feature>
<dbReference type="InterPro" id="IPR000477">
    <property type="entry name" value="RT_dom"/>
</dbReference>
<dbReference type="Pfam" id="PF00078">
    <property type="entry name" value="RVT_1"/>
    <property type="match status" value="1"/>
</dbReference>
<protein>
    <submittedName>
        <fullName evidence="1">Uncharacterized protein</fullName>
    </submittedName>
</protein>
<name>A0A6S7KAF2_PARCT</name>
<accession>A0A6S7KAF2</accession>
<dbReference type="OrthoDB" id="10065625at2759"/>
<dbReference type="Proteomes" id="UP001152795">
    <property type="component" value="Unassembled WGS sequence"/>
</dbReference>
<sequence>MVFLDISKAFDKVWHKGLLFKLKRSGIGDPLLSWIKSYLTNRKQRAVIDGNMSDWKDVEAGVPQGS</sequence>
<proteinExistence type="predicted"/>
<gene>
    <name evidence="1" type="ORF">PACLA_8A006952</name>
</gene>
<dbReference type="EMBL" id="CACRXK020025978">
    <property type="protein sequence ID" value="CAB4039864.1"/>
    <property type="molecule type" value="Genomic_DNA"/>
</dbReference>
<keyword evidence="2" id="KW-1185">Reference proteome</keyword>
<dbReference type="PANTHER" id="PTHR33332">
    <property type="entry name" value="REVERSE TRANSCRIPTASE DOMAIN-CONTAINING PROTEIN"/>
    <property type="match status" value="1"/>
</dbReference>
<comment type="caution">
    <text evidence="1">The sequence shown here is derived from an EMBL/GenBank/DDBJ whole genome shotgun (WGS) entry which is preliminary data.</text>
</comment>
<evidence type="ECO:0000313" key="2">
    <source>
        <dbReference type="Proteomes" id="UP001152795"/>
    </source>
</evidence>
<reference evidence="1" key="1">
    <citation type="submission" date="2020-04" db="EMBL/GenBank/DDBJ databases">
        <authorList>
            <person name="Alioto T."/>
            <person name="Alioto T."/>
            <person name="Gomez Garrido J."/>
        </authorList>
    </citation>
    <scope>NUCLEOTIDE SEQUENCE</scope>
    <source>
        <strain evidence="1">A484AB</strain>
    </source>
</reference>
<evidence type="ECO:0000313" key="1">
    <source>
        <dbReference type="EMBL" id="CAB4039864.1"/>
    </source>
</evidence>